<evidence type="ECO:0000313" key="2">
    <source>
        <dbReference type="EMBL" id="TCO40239.1"/>
    </source>
</evidence>
<keyword evidence="3" id="KW-1185">Reference proteome</keyword>
<dbReference type="Proteomes" id="UP000294862">
    <property type="component" value="Unassembled WGS sequence"/>
</dbReference>
<gene>
    <name evidence="2" type="ORF">EV148_10533</name>
</gene>
<evidence type="ECO:0000256" key="1">
    <source>
        <dbReference type="SAM" id="Phobius"/>
    </source>
</evidence>
<proteinExistence type="predicted"/>
<feature type="transmembrane region" description="Helical" evidence="1">
    <location>
        <begin position="6"/>
        <end position="27"/>
    </location>
</feature>
<comment type="caution">
    <text evidence="2">The sequence shown here is derived from an EMBL/GenBank/DDBJ whole genome shotgun (WGS) entry which is preliminary data.</text>
</comment>
<accession>A0A4R2I9C7</accession>
<feature type="transmembrane region" description="Helical" evidence="1">
    <location>
        <begin position="65"/>
        <end position="86"/>
    </location>
</feature>
<feature type="transmembrane region" description="Helical" evidence="1">
    <location>
        <begin position="39"/>
        <end position="59"/>
    </location>
</feature>
<dbReference type="AlphaFoldDB" id="A0A4R2I9C7"/>
<sequence length="142" mass="14678">MEPMLVMQTAAVLLAISAAGGVVMALIRFGGKPHPPIALAMLHGFLSAAAATLLLYAAFTTGLPMLGNVALVLFLGAALGGVVLNLNYHWKALPLPKWLVLVHGAVAVVGFLCLLAAIFAAPAGSRSRARHAVRDRGASRYA</sequence>
<name>A0A4R2I9C7_9GAMM</name>
<dbReference type="EMBL" id="SLWQ01000005">
    <property type="protein sequence ID" value="TCO40239.1"/>
    <property type="molecule type" value="Genomic_DNA"/>
</dbReference>
<evidence type="ECO:0000313" key="3">
    <source>
        <dbReference type="Proteomes" id="UP000294862"/>
    </source>
</evidence>
<protein>
    <submittedName>
        <fullName evidence="2">Uncharacterized protein</fullName>
    </submittedName>
</protein>
<dbReference type="RefSeq" id="WP_241988050.1">
    <property type="nucleotide sequence ID" value="NZ_SLWQ01000005.1"/>
</dbReference>
<organism evidence="2 3">
    <name type="scientific">Dokdonella fugitiva</name>
    <dbReference type="NCBI Taxonomy" id="328517"/>
    <lineage>
        <taxon>Bacteria</taxon>
        <taxon>Pseudomonadati</taxon>
        <taxon>Pseudomonadota</taxon>
        <taxon>Gammaproteobacteria</taxon>
        <taxon>Lysobacterales</taxon>
        <taxon>Rhodanobacteraceae</taxon>
        <taxon>Dokdonella</taxon>
    </lineage>
</organism>
<reference evidence="2 3" key="1">
    <citation type="journal article" date="2015" name="Stand. Genomic Sci.">
        <title>Genomic Encyclopedia of Bacterial and Archaeal Type Strains, Phase III: the genomes of soil and plant-associated and newly described type strains.</title>
        <authorList>
            <person name="Whitman W.B."/>
            <person name="Woyke T."/>
            <person name="Klenk H.P."/>
            <person name="Zhou Y."/>
            <person name="Lilburn T.G."/>
            <person name="Beck B.J."/>
            <person name="De Vos P."/>
            <person name="Vandamme P."/>
            <person name="Eisen J.A."/>
            <person name="Garrity G."/>
            <person name="Hugenholtz P."/>
            <person name="Kyrpides N.C."/>
        </authorList>
    </citation>
    <scope>NUCLEOTIDE SEQUENCE [LARGE SCALE GENOMIC DNA]</scope>
    <source>
        <strain evidence="2 3">A3</strain>
    </source>
</reference>
<keyword evidence="1" id="KW-0812">Transmembrane</keyword>
<keyword evidence="1" id="KW-0472">Membrane</keyword>
<feature type="transmembrane region" description="Helical" evidence="1">
    <location>
        <begin position="98"/>
        <end position="121"/>
    </location>
</feature>
<keyword evidence="1" id="KW-1133">Transmembrane helix</keyword>